<feature type="region of interest" description="Disordered" evidence="2">
    <location>
        <begin position="257"/>
        <end position="340"/>
    </location>
</feature>
<reference evidence="3 4" key="1">
    <citation type="journal article" date="2004" name="Nature">
        <title>Genome sequence of the ultrasmall unicellular red alga Cyanidioschyzon merolae 10D.</title>
        <authorList>
            <person name="Matsuzaki M."/>
            <person name="Misumi O."/>
            <person name="Shin-i T."/>
            <person name="Maruyama S."/>
            <person name="Takahara M."/>
            <person name="Miyagishima S."/>
            <person name="Mori T."/>
            <person name="Nishida K."/>
            <person name="Yagisawa F."/>
            <person name="Nishida K."/>
            <person name="Yoshida Y."/>
            <person name="Nishimura Y."/>
            <person name="Nakao S."/>
            <person name="Kobayashi T."/>
            <person name="Momoyama Y."/>
            <person name="Higashiyama T."/>
            <person name="Minoda A."/>
            <person name="Sano M."/>
            <person name="Nomoto H."/>
            <person name="Oishi K."/>
            <person name="Hayashi H."/>
            <person name="Ohta F."/>
            <person name="Nishizaka S."/>
            <person name="Haga S."/>
            <person name="Miura S."/>
            <person name="Morishita T."/>
            <person name="Kabeya Y."/>
            <person name="Terasawa K."/>
            <person name="Suzuki Y."/>
            <person name="Ishii Y."/>
            <person name="Asakawa S."/>
            <person name="Takano H."/>
            <person name="Ohta N."/>
            <person name="Kuroiwa H."/>
            <person name="Tanaka K."/>
            <person name="Shimizu N."/>
            <person name="Sugano S."/>
            <person name="Sato N."/>
            <person name="Nozaki H."/>
            <person name="Ogasawara N."/>
            <person name="Kohara Y."/>
            <person name="Kuroiwa T."/>
        </authorList>
    </citation>
    <scope>NUCLEOTIDE SEQUENCE [LARGE SCALE GENOMIC DNA]</scope>
    <source>
        <strain evidence="3 4">10D</strain>
    </source>
</reference>
<dbReference type="Gramene" id="CMG155CT">
    <property type="protein sequence ID" value="CMG155CT"/>
    <property type="gene ID" value="CMG155C"/>
</dbReference>
<dbReference type="Proteomes" id="UP000007014">
    <property type="component" value="Chromosome 7"/>
</dbReference>
<dbReference type="HOGENOM" id="CLU_817259_0_0_1"/>
<protein>
    <recommendedName>
        <fullName evidence="5">BAR domain-containing protein</fullName>
    </recommendedName>
</protein>
<dbReference type="AlphaFoldDB" id="M1V7C1"/>
<gene>
    <name evidence="3" type="ORF">CYME_CMG155C</name>
</gene>
<dbReference type="GeneID" id="16993190"/>
<dbReference type="OrthoDB" id="10439187at2759"/>
<keyword evidence="4" id="KW-1185">Reference proteome</keyword>
<accession>M1V7C1</accession>
<feature type="coiled-coil region" evidence="1">
    <location>
        <begin position="117"/>
        <end position="171"/>
    </location>
</feature>
<feature type="compositionally biased region" description="Low complexity" evidence="2">
    <location>
        <begin position="329"/>
        <end position="340"/>
    </location>
</feature>
<organism evidence="3 4">
    <name type="scientific">Cyanidioschyzon merolae (strain NIES-3377 / 10D)</name>
    <name type="common">Unicellular red alga</name>
    <dbReference type="NCBI Taxonomy" id="280699"/>
    <lineage>
        <taxon>Eukaryota</taxon>
        <taxon>Rhodophyta</taxon>
        <taxon>Bangiophyceae</taxon>
        <taxon>Cyanidiales</taxon>
        <taxon>Cyanidiaceae</taxon>
        <taxon>Cyanidioschyzon</taxon>
    </lineage>
</organism>
<dbReference type="EMBL" id="AP006489">
    <property type="protein sequence ID" value="BAM79659.1"/>
    <property type="molecule type" value="Genomic_DNA"/>
</dbReference>
<evidence type="ECO:0008006" key="5">
    <source>
        <dbReference type="Google" id="ProtNLM"/>
    </source>
</evidence>
<evidence type="ECO:0000256" key="2">
    <source>
        <dbReference type="SAM" id="MobiDB-lite"/>
    </source>
</evidence>
<sequence length="340" mass="36576">MPPPGPIAALRDRVSSILFDFKDATEVLAEEEAHLGRRSGQALYRALVALEQAQGAFLRTSERTLAYCTAWSGLARALRALAEPLSAGDLVPLAFRVEHEERVVAQLQTGGACGATAESIERTANRLRNRLRSLRGELDTVVVQESLSSRKAQYRRARDNYRKQQDEAALEVWREASLELQTAAVRAVQRFSDAVDEVVSMVARSTYHIGRMLSEEWREAAAAVVGLDEVFAEEASEAADAAFAPVSAVRHVEDTTNADAPVEAPKAPGQSSATAADERLSASAPVSASVLPRSSTGPTGDEPDTGAAFTLYDELDATFDAYSKEEPQEPASSSSSSPQQ</sequence>
<evidence type="ECO:0000313" key="3">
    <source>
        <dbReference type="EMBL" id="BAM79659.1"/>
    </source>
</evidence>
<proteinExistence type="predicted"/>
<reference evidence="3 4" key="2">
    <citation type="journal article" date="2007" name="BMC Biol.">
        <title>A 100%-complete sequence reveals unusually simple genomic features in the hot-spring red alga Cyanidioschyzon merolae.</title>
        <authorList>
            <person name="Nozaki H."/>
            <person name="Takano H."/>
            <person name="Misumi O."/>
            <person name="Terasawa K."/>
            <person name="Matsuzaki M."/>
            <person name="Maruyama S."/>
            <person name="Nishida K."/>
            <person name="Yagisawa F."/>
            <person name="Yoshida Y."/>
            <person name="Fujiwara T."/>
            <person name="Takio S."/>
            <person name="Tamura K."/>
            <person name="Chung S.J."/>
            <person name="Nakamura S."/>
            <person name="Kuroiwa H."/>
            <person name="Tanaka K."/>
            <person name="Sato N."/>
            <person name="Kuroiwa T."/>
        </authorList>
    </citation>
    <scope>NUCLEOTIDE SEQUENCE [LARGE SCALE GENOMIC DNA]</scope>
    <source>
        <strain evidence="3 4">10D</strain>
    </source>
</reference>
<feature type="compositionally biased region" description="Low complexity" evidence="2">
    <location>
        <begin position="281"/>
        <end position="295"/>
    </location>
</feature>
<evidence type="ECO:0000313" key="4">
    <source>
        <dbReference type="Proteomes" id="UP000007014"/>
    </source>
</evidence>
<dbReference type="RefSeq" id="XP_005535945.1">
    <property type="nucleotide sequence ID" value="XM_005535888.1"/>
</dbReference>
<dbReference type="KEGG" id="cme:CYME_CMG155C"/>
<name>M1V7C1_CYAM1</name>
<evidence type="ECO:0000256" key="1">
    <source>
        <dbReference type="SAM" id="Coils"/>
    </source>
</evidence>
<keyword evidence="1" id="KW-0175">Coiled coil</keyword>